<dbReference type="Proteomes" id="UP000472320">
    <property type="component" value="Unassembled WGS sequence"/>
</dbReference>
<keyword evidence="3" id="KW-1185">Reference proteome</keyword>
<comment type="caution">
    <text evidence="2">The sequence shown here is derived from an EMBL/GenBank/DDBJ whole genome shotgun (WGS) entry which is preliminary data.</text>
</comment>
<accession>A0A6L6QMK9</accession>
<dbReference type="EMBL" id="WNKX01000022">
    <property type="protein sequence ID" value="MTW13420.1"/>
    <property type="molecule type" value="Genomic_DNA"/>
</dbReference>
<evidence type="ECO:0000256" key="1">
    <source>
        <dbReference type="SAM" id="MobiDB-lite"/>
    </source>
</evidence>
<gene>
    <name evidence="2" type="ORF">GM658_22690</name>
</gene>
<sequence length="516" mass="56582">MTKVTISIRETRSRRPGVALVSVWPAYARQAFNIVRFDLPYGPDHDSTIREELAEGTYWVKAKFPSGEQVQELFEVPVGAQHHLISIKLSDEPLVGTTLSTIDESSGLGASTGDYPHNLFPKLEYLAEDAKVFQHWSTIGQSDTSAGELALPVPKPPPSSPSSTRSTKMRGGATEGNGARRKPVSRGTIGAPIVIAPSRTGEERRAQPAIALASNVPRVEGYSVDIVQSEYAKWPAFIEGISIKRYFGAVFLISPTKRVAALVQNNELIVELERGTFDRHFGRRFAVVDGEQDGGRTLVSVPAGFGARSVRIAIAPPQLGEQVPSITIEVENPAYNSLLQFLRQNDLRAAVRVLDSAEELLYAKADDPVAAAAAGYALLNAPPNAIRVPWHYWIGNLGAYFDYVPDGRILHATLLLQRSDVYGEKRGNFDSYFPDDLSERLLKAASLIESSLEMGPPMFRMGLGLTASNIGILLESDLPKDVLAKMRRADKLVTALRRRVNPLEPFCVFHLENDDV</sequence>
<name>A0A6L6QMK9_9BURK</name>
<evidence type="ECO:0000313" key="3">
    <source>
        <dbReference type="Proteomes" id="UP000472320"/>
    </source>
</evidence>
<organism evidence="2 3">
    <name type="scientific">Massilia eburnea</name>
    <dbReference type="NCBI Taxonomy" id="1776165"/>
    <lineage>
        <taxon>Bacteria</taxon>
        <taxon>Pseudomonadati</taxon>
        <taxon>Pseudomonadota</taxon>
        <taxon>Betaproteobacteria</taxon>
        <taxon>Burkholderiales</taxon>
        <taxon>Oxalobacteraceae</taxon>
        <taxon>Telluria group</taxon>
        <taxon>Massilia</taxon>
    </lineage>
</organism>
<proteinExistence type="predicted"/>
<reference evidence="2 3" key="1">
    <citation type="submission" date="2019-11" db="EMBL/GenBank/DDBJ databases">
        <title>Type strains purchased from KCTC, JCM and DSMZ.</title>
        <authorList>
            <person name="Lu H."/>
        </authorList>
    </citation>
    <scope>NUCLEOTIDE SEQUENCE [LARGE SCALE GENOMIC DNA]</scope>
    <source>
        <strain evidence="2 3">JCM 31587</strain>
    </source>
</reference>
<protein>
    <submittedName>
        <fullName evidence="2">Uncharacterized protein</fullName>
    </submittedName>
</protein>
<feature type="region of interest" description="Disordered" evidence="1">
    <location>
        <begin position="144"/>
        <end position="185"/>
    </location>
</feature>
<dbReference type="AlphaFoldDB" id="A0A6L6QMK9"/>
<evidence type="ECO:0000313" key="2">
    <source>
        <dbReference type="EMBL" id="MTW13420.1"/>
    </source>
</evidence>